<dbReference type="Gene3D" id="1.20.1250.20">
    <property type="entry name" value="MFS general substrate transporter like domains"/>
    <property type="match status" value="2"/>
</dbReference>
<dbReference type="InterPro" id="IPR036259">
    <property type="entry name" value="MFS_trans_sf"/>
</dbReference>
<feature type="transmembrane region" description="Helical" evidence="5">
    <location>
        <begin position="21"/>
        <end position="46"/>
    </location>
</feature>
<feature type="transmembrane region" description="Helical" evidence="5">
    <location>
        <begin position="382"/>
        <end position="405"/>
    </location>
</feature>
<dbReference type="InterPro" id="IPR005829">
    <property type="entry name" value="Sugar_transporter_CS"/>
</dbReference>
<dbReference type="PROSITE" id="PS00216">
    <property type="entry name" value="SUGAR_TRANSPORT_1"/>
    <property type="match status" value="1"/>
</dbReference>
<accession>A0A0D5Y0C0</accession>
<proteinExistence type="predicted"/>
<dbReference type="Proteomes" id="UP000032748">
    <property type="component" value="Chromosome"/>
</dbReference>
<sequence length="452" mass="48116">MNKSIDVREWIDSRPVGRFQKWVVFFGFLIIALDGFDVAIMGFIAPQLKLDWGLEPQALGPVISAALIGLAAGAMTAGPLADRYGRRIVLICSVAFFGALTVATAFASDVQGLVILRFLTGLGLGAAMPNAGILVSEYAPARKRSFLITLAFCGFSLGAAVGGFASAWMIPNLGWRSVLVLSGVLPLLVTPFLYFKLPESVTFLLTRRAAAERIQAIMQRLAPAQFSADTVFVIPAEGRPAANAIGLVLSRRYLFGTLMLWVGYIIALFMVYLFSSWLPMLVKQVGQYSVADAAIVTAVFQIGGPAGSVFIGWAMDRWGQRNVLSLAFLGGGLAIFAIGQSTDHFLLLCAVAWLVGFGINGSTVGMNALAASYYPTQARATGASWMSGVGRVGAVLSAFAGAYMLGLGWSLEHICMLMLIPAAVASLAICCQCRHASKLSPSRRSIDKPVLP</sequence>
<feature type="transmembrane region" description="Helical" evidence="5">
    <location>
        <begin position="345"/>
        <end position="370"/>
    </location>
</feature>
<dbReference type="OrthoDB" id="7066727at2"/>
<dbReference type="EMBL" id="CP011110">
    <property type="protein sequence ID" value="AKA24419.1"/>
    <property type="molecule type" value="Genomic_DNA"/>
</dbReference>
<dbReference type="InterPro" id="IPR011701">
    <property type="entry name" value="MFS"/>
</dbReference>
<feature type="transmembrane region" description="Helical" evidence="5">
    <location>
        <begin position="58"/>
        <end position="81"/>
    </location>
</feature>
<evidence type="ECO:0000256" key="3">
    <source>
        <dbReference type="ARBA" id="ARBA00022989"/>
    </source>
</evidence>
<evidence type="ECO:0000256" key="2">
    <source>
        <dbReference type="ARBA" id="ARBA00022692"/>
    </source>
</evidence>
<feature type="transmembrane region" description="Helical" evidence="5">
    <location>
        <begin position="88"/>
        <end position="108"/>
    </location>
</feature>
<dbReference type="PROSITE" id="PS00217">
    <property type="entry name" value="SUGAR_TRANSPORT_2"/>
    <property type="match status" value="1"/>
</dbReference>
<dbReference type="PANTHER" id="PTHR23508">
    <property type="entry name" value="CARBOXYLIC ACID TRANSPORTER PROTEIN HOMOLOG"/>
    <property type="match status" value="1"/>
</dbReference>
<evidence type="ECO:0000313" key="7">
    <source>
        <dbReference type="EMBL" id="AKA24419.1"/>
    </source>
</evidence>
<dbReference type="CDD" id="cd17365">
    <property type="entry name" value="MFS_PcaK_like"/>
    <property type="match status" value="1"/>
</dbReference>
<evidence type="ECO:0000256" key="4">
    <source>
        <dbReference type="ARBA" id="ARBA00023136"/>
    </source>
</evidence>
<feature type="transmembrane region" description="Helical" evidence="5">
    <location>
        <begin position="147"/>
        <end position="169"/>
    </location>
</feature>
<dbReference type="PANTHER" id="PTHR23508:SF10">
    <property type="entry name" value="CARBOXYLIC ACID TRANSPORTER PROTEIN HOMOLOG"/>
    <property type="match status" value="1"/>
</dbReference>
<dbReference type="InterPro" id="IPR020846">
    <property type="entry name" value="MFS_dom"/>
</dbReference>
<evidence type="ECO:0000313" key="8">
    <source>
        <dbReference type="Proteomes" id="UP000032748"/>
    </source>
</evidence>
<keyword evidence="4 5" id="KW-0472">Membrane</keyword>
<feature type="transmembrane region" description="Helical" evidence="5">
    <location>
        <begin position="175"/>
        <end position="195"/>
    </location>
</feature>
<dbReference type="GO" id="GO:0046943">
    <property type="term" value="F:carboxylic acid transmembrane transporter activity"/>
    <property type="evidence" value="ECO:0007669"/>
    <property type="project" value="TreeGrafter"/>
</dbReference>
<comment type="subcellular location">
    <subcellularLocation>
        <location evidence="1">Membrane</location>
        <topology evidence="1">Multi-pass membrane protein</topology>
    </subcellularLocation>
</comment>
<dbReference type="PROSITE" id="PS50850">
    <property type="entry name" value="MFS"/>
    <property type="match status" value="1"/>
</dbReference>
<name>A0A0D5Y0C0_9PSED</name>
<dbReference type="GO" id="GO:0005886">
    <property type="term" value="C:plasma membrane"/>
    <property type="evidence" value="ECO:0007669"/>
    <property type="project" value="TreeGrafter"/>
</dbReference>
<evidence type="ECO:0000259" key="6">
    <source>
        <dbReference type="PROSITE" id="PS50850"/>
    </source>
</evidence>
<feature type="transmembrane region" description="Helical" evidence="5">
    <location>
        <begin position="114"/>
        <end position="135"/>
    </location>
</feature>
<dbReference type="PATRIC" id="fig|587753.10.peg.2957"/>
<feature type="transmembrane region" description="Helical" evidence="5">
    <location>
        <begin position="253"/>
        <end position="274"/>
    </location>
</feature>
<evidence type="ECO:0000256" key="5">
    <source>
        <dbReference type="SAM" id="Phobius"/>
    </source>
</evidence>
<evidence type="ECO:0000256" key="1">
    <source>
        <dbReference type="ARBA" id="ARBA00004141"/>
    </source>
</evidence>
<dbReference type="Pfam" id="PF07690">
    <property type="entry name" value="MFS_1"/>
    <property type="match status" value="1"/>
</dbReference>
<feature type="transmembrane region" description="Helical" evidence="5">
    <location>
        <begin position="411"/>
        <end position="431"/>
    </location>
</feature>
<reference evidence="7 8" key="1">
    <citation type="journal article" date="2015" name="Mol. Plant Microbe Interact.">
        <title>Comparative Genomic Analysis of Pseudomonas chlororaphis PCL1606 Reveals New Insight into Antifungal Compounds Involved in Biocontrol.</title>
        <authorList>
            <person name="Calderon C.E."/>
            <person name="Ramos C."/>
            <person name="de Vicente A."/>
            <person name="Cazorla F.M."/>
        </authorList>
    </citation>
    <scope>NUCLEOTIDE SEQUENCE [LARGE SCALE GENOMIC DNA]</scope>
    <source>
        <strain evidence="7 8">PCL1606</strain>
    </source>
</reference>
<feature type="transmembrane region" description="Helical" evidence="5">
    <location>
        <begin position="322"/>
        <end position="339"/>
    </location>
</feature>
<protein>
    <recommendedName>
        <fullName evidence="6">Major facilitator superfamily (MFS) profile domain-containing protein</fullName>
    </recommendedName>
</protein>
<dbReference type="SUPFAM" id="SSF103473">
    <property type="entry name" value="MFS general substrate transporter"/>
    <property type="match status" value="1"/>
</dbReference>
<keyword evidence="3 5" id="KW-1133">Transmembrane helix</keyword>
<dbReference type="KEGG" id="pcz:PCL1606_29680"/>
<organism evidence="7 8">
    <name type="scientific">Pseudomonas chlororaphis</name>
    <dbReference type="NCBI Taxonomy" id="587753"/>
    <lineage>
        <taxon>Bacteria</taxon>
        <taxon>Pseudomonadati</taxon>
        <taxon>Pseudomonadota</taxon>
        <taxon>Gammaproteobacteria</taxon>
        <taxon>Pseudomonadales</taxon>
        <taxon>Pseudomonadaceae</taxon>
        <taxon>Pseudomonas</taxon>
    </lineage>
</organism>
<dbReference type="AlphaFoldDB" id="A0A0D5Y0C0"/>
<feature type="domain" description="Major facilitator superfamily (MFS) profile" evidence="6">
    <location>
        <begin position="23"/>
        <end position="440"/>
    </location>
</feature>
<dbReference type="RefSeq" id="WP_044463184.1">
    <property type="nucleotide sequence ID" value="NZ_CP011110.1"/>
</dbReference>
<keyword evidence="2 5" id="KW-0812">Transmembrane</keyword>
<feature type="transmembrane region" description="Helical" evidence="5">
    <location>
        <begin position="294"/>
        <end position="315"/>
    </location>
</feature>
<gene>
    <name evidence="7" type="ORF">PCL1606_29680</name>
</gene>